<evidence type="ECO:0000313" key="3">
    <source>
        <dbReference type="EMBL" id="SDG69971.1"/>
    </source>
</evidence>
<dbReference type="AlphaFoldDB" id="A0A1G7WDC9"/>
<evidence type="ECO:0000256" key="2">
    <source>
        <dbReference type="SAM" id="Phobius"/>
    </source>
</evidence>
<dbReference type="Proteomes" id="UP000198614">
    <property type="component" value="Unassembled WGS sequence"/>
</dbReference>
<evidence type="ECO:0000256" key="1">
    <source>
        <dbReference type="SAM" id="MobiDB-lite"/>
    </source>
</evidence>
<reference evidence="3 4" key="1">
    <citation type="submission" date="2016-10" db="EMBL/GenBank/DDBJ databases">
        <authorList>
            <person name="de Groot N.N."/>
        </authorList>
    </citation>
    <scope>NUCLEOTIDE SEQUENCE [LARGE SCALE GENOMIC DNA]</scope>
    <source>
        <strain evidence="3 4">CGMCC 4.1859</strain>
    </source>
</reference>
<protein>
    <submittedName>
        <fullName evidence="3">Uncharacterized protein</fullName>
    </submittedName>
</protein>
<keyword evidence="2" id="KW-0472">Membrane</keyword>
<gene>
    <name evidence="3" type="ORF">SAMN05216260_12649</name>
</gene>
<organism evidence="3 4">
    <name type="scientific">Streptomyces griseoaurantiacus</name>
    <dbReference type="NCBI Taxonomy" id="68213"/>
    <lineage>
        <taxon>Bacteria</taxon>
        <taxon>Bacillati</taxon>
        <taxon>Actinomycetota</taxon>
        <taxon>Actinomycetes</taxon>
        <taxon>Kitasatosporales</taxon>
        <taxon>Streptomycetaceae</taxon>
        <taxon>Streptomyces</taxon>
        <taxon>Streptomyces aurantiacus group</taxon>
    </lineage>
</organism>
<name>A0A1G7WDC9_9ACTN</name>
<feature type="transmembrane region" description="Helical" evidence="2">
    <location>
        <begin position="42"/>
        <end position="64"/>
    </location>
</feature>
<sequence>MSPPGAPGEAANGTNTGARGRVPGDRSATVLVGAPVPVPVPLALYVALYVALSVALYVSVPVAVPEEPSPCPVP</sequence>
<feature type="region of interest" description="Disordered" evidence="1">
    <location>
        <begin position="1"/>
        <end position="25"/>
    </location>
</feature>
<dbReference type="EMBL" id="FNAX01000026">
    <property type="protein sequence ID" value="SDG69971.1"/>
    <property type="molecule type" value="Genomic_DNA"/>
</dbReference>
<evidence type="ECO:0000313" key="4">
    <source>
        <dbReference type="Proteomes" id="UP000198614"/>
    </source>
</evidence>
<keyword evidence="2" id="KW-1133">Transmembrane helix</keyword>
<proteinExistence type="predicted"/>
<accession>A0A1G7WDC9</accession>
<keyword evidence="2" id="KW-0812">Transmembrane</keyword>